<evidence type="ECO:0000256" key="4">
    <source>
        <dbReference type="ARBA" id="ARBA00023136"/>
    </source>
</evidence>
<dbReference type="InterPro" id="IPR036640">
    <property type="entry name" value="ABC1_TM_sf"/>
</dbReference>
<dbReference type="GO" id="GO:0016887">
    <property type="term" value="F:ATP hydrolysis activity"/>
    <property type="evidence" value="ECO:0007669"/>
    <property type="project" value="InterPro"/>
</dbReference>
<dbReference type="GO" id="GO:0016020">
    <property type="term" value="C:membrane"/>
    <property type="evidence" value="ECO:0007669"/>
    <property type="project" value="UniProtKB-SubCell"/>
</dbReference>
<dbReference type="PANTHER" id="PTHR24221:SF601">
    <property type="entry name" value="ABC TRANSPORTER"/>
    <property type="match status" value="1"/>
</dbReference>
<name>A0A383EN17_9ZZZZ</name>
<evidence type="ECO:0000256" key="3">
    <source>
        <dbReference type="ARBA" id="ARBA00022989"/>
    </source>
</evidence>
<organism evidence="6">
    <name type="scientific">marine metagenome</name>
    <dbReference type="NCBI Taxonomy" id="408172"/>
    <lineage>
        <taxon>unclassified sequences</taxon>
        <taxon>metagenomes</taxon>
        <taxon>ecological metagenomes</taxon>
    </lineage>
</organism>
<dbReference type="AlphaFoldDB" id="A0A383EN17"/>
<dbReference type="GO" id="GO:0005524">
    <property type="term" value="F:ATP binding"/>
    <property type="evidence" value="ECO:0007669"/>
    <property type="project" value="InterPro"/>
</dbReference>
<feature type="non-terminal residue" evidence="6">
    <location>
        <position position="1"/>
    </location>
</feature>
<comment type="subcellular location">
    <subcellularLocation>
        <location evidence="1">Membrane</location>
        <topology evidence="1">Multi-pass membrane protein</topology>
    </subcellularLocation>
</comment>
<proteinExistence type="predicted"/>
<dbReference type="InterPro" id="IPR017871">
    <property type="entry name" value="ABC_transporter-like_CS"/>
</dbReference>
<dbReference type="PROSITE" id="PS00211">
    <property type="entry name" value="ABC_TRANSPORTER_1"/>
    <property type="match status" value="1"/>
</dbReference>
<dbReference type="SUPFAM" id="SSF90123">
    <property type="entry name" value="ABC transporter transmembrane region"/>
    <property type="match status" value="1"/>
</dbReference>
<feature type="domain" description="ABC transporter" evidence="5">
    <location>
        <begin position="84"/>
        <end position="230"/>
    </location>
</feature>
<dbReference type="GO" id="GO:0034040">
    <property type="term" value="F:ATPase-coupled lipid transmembrane transporter activity"/>
    <property type="evidence" value="ECO:0007669"/>
    <property type="project" value="TreeGrafter"/>
</dbReference>
<evidence type="ECO:0000259" key="5">
    <source>
        <dbReference type="Pfam" id="PF00005"/>
    </source>
</evidence>
<dbReference type="InterPro" id="IPR027417">
    <property type="entry name" value="P-loop_NTPase"/>
</dbReference>
<dbReference type="InterPro" id="IPR003439">
    <property type="entry name" value="ABC_transporter-like_ATP-bd"/>
</dbReference>
<keyword evidence="3" id="KW-1133">Transmembrane helix</keyword>
<dbReference type="SUPFAM" id="SSF52540">
    <property type="entry name" value="P-loop containing nucleoside triphosphate hydrolases"/>
    <property type="match status" value="1"/>
</dbReference>
<dbReference type="PANTHER" id="PTHR24221">
    <property type="entry name" value="ATP-BINDING CASSETTE SUB-FAMILY B"/>
    <property type="match status" value="1"/>
</dbReference>
<dbReference type="InterPro" id="IPR039421">
    <property type="entry name" value="Type_1_exporter"/>
</dbReference>
<dbReference type="Gene3D" id="3.40.50.300">
    <property type="entry name" value="P-loop containing nucleotide triphosphate hydrolases"/>
    <property type="match status" value="1"/>
</dbReference>
<keyword evidence="4" id="KW-0472">Membrane</keyword>
<evidence type="ECO:0000313" key="6">
    <source>
        <dbReference type="EMBL" id="SVE57863.1"/>
    </source>
</evidence>
<dbReference type="Gene3D" id="1.20.1560.10">
    <property type="entry name" value="ABC transporter type 1, transmembrane domain"/>
    <property type="match status" value="1"/>
</dbReference>
<dbReference type="Pfam" id="PF00005">
    <property type="entry name" value="ABC_tran"/>
    <property type="match status" value="1"/>
</dbReference>
<keyword evidence="2" id="KW-0812">Transmembrane</keyword>
<reference evidence="6" key="1">
    <citation type="submission" date="2018-05" db="EMBL/GenBank/DDBJ databases">
        <authorList>
            <person name="Lanie J.A."/>
            <person name="Ng W.-L."/>
            <person name="Kazmierczak K.M."/>
            <person name="Andrzejewski T.M."/>
            <person name="Davidsen T.M."/>
            <person name="Wayne K.J."/>
            <person name="Tettelin H."/>
            <person name="Glass J.I."/>
            <person name="Rusch D."/>
            <person name="Podicherti R."/>
            <person name="Tsui H.-C.T."/>
            <person name="Winkler M.E."/>
        </authorList>
    </citation>
    <scope>NUCLEOTIDE SEQUENCE</scope>
</reference>
<evidence type="ECO:0000256" key="2">
    <source>
        <dbReference type="ARBA" id="ARBA00022692"/>
    </source>
</evidence>
<protein>
    <recommendedName>
        <fullName evidence="5">ABC transporter domain-containing protein</fullName>
    </recommendedName>
</protein>
<sequence length="230" mass="26270">GEIAVGSFSVLVFLTQRFLWPFTRLGETVDLFERAMASNKRILDLIDTPYEIKNNEDSINLDNYKQNITFDNISFSYDKRNSIFNNLNLKIKHSEFLGIVGQTGAGKTTIIKLLLRFYNTQNGNILIGNQNINDINLDNLRENIGYVSQEIFLFDGTIKENICYPETNLNEDALKIACQKSQASEFIDKLPNKYNTMIGERGQKLSVGQKQRIAIARAIYKNPPIIVFDE</sequence>
<accession>A0A383EN17</accession>
<dbReference type="EMBL" id="UINC01227111">
    <property type="protein sequence ID" value="SVE57863.1"/>
    <property type="molecule type" value="Genomic_DNA"/>
</dbReference>
<evidence type="ECO:0000256" key="1">
    <source>
        <dbReference type="ARBA" id="ARBA00004141"/>
    </source>
</evidence>
<gene>
    <name evidence="6" type="ORF">METZ01_LOCUS510717</name>
</gene>
<feature type="non-terminal residue" evidence="6">
    <location>
        <position position="230"/>
    </location>
</feature>